<dbReference type="Gene3D" id="3.30.200.20">
    <property type="entry name" value="Phosphorylase Kinase, domain 1"/>
    <property type="match status" value="1"/>
</dbReference>
<dbReference type="GO" id="GO:0005886">
    <property type="term" value="C:plasma membrane"/>
    <property type="evidence" value="ECO:0007669"/>
    <property type="project" value="TreeGrafter"/>
</dbReference>
<keyword evidence="3" id="KW-0808">Transferase</keyword>
<comment type="catalytic activity">
    <reaction evidence="10">
        <text>L-threonyl-[protein] + ATP = O-phospho-L-threonyl-[protein] + ADP + H(+)</text>
        <dbReference type="Rhea" id="RHEA:46608"/>
        <dbReference type="Rhea" id="RHEA-COMP:11060"/>
        <dbReference type="Rhea" id="RHEA-COMP:11605"/>
        <dbReference type="ChEBI" id="CHEBI:15378"/>
        <dbReference type="ChEBI" id="CHEBI:30013"/>
        <dbReference type="ChEBI" id="CHEBI:30616"/>
        <dbReference type="ChEBI" id="CHEBI:61977"/>
        <dbReference type="ChEBI" id="CHEBI:456216"/>
        <dbReference type="EC" id="2.7.11.1"/>
    </reaction>
</comment>
<feature type="domain" description="Protein kinase" evidence="14">
    <location>
        <begin position="454"/>
        <end position="740"/>
    </location>
</feature>
<dbReference type="InterPro" id="IPR008271">
    <property type="entry name" value="Ser/Thr_kinase_AS"/>
</dbReference>
<feature type="compositionally biased region" description="Polar residues" evidence="12">
    <location>
        <begin position="754"/>
        <end position="771"/>
    </location>
</feature>
<protein>
    <recommendedName>
        <fullName evidence="1">non-specific serine/threonine protein kinase</fullName>
        <ecNumber evidence="1">2.7.11.1</ecNumber>
    </recommendedName>
</protein>
<feature type="region of interest" description="Disordered" evidence="12">
    <location>
        <begin position="752"/>
        <end position="771"/>
    </location>
</feature>
<evidence type="ECO:0000256" key="8">
    <source>
        <dbReference type="ARBA" id="ARBA00023157"/>
    </source>
</evidence>
<dbReference type="PANTHER" id="PTHR27002">
    <property type="entry name" value="RECEPTOR-LIKE SERINE/THREONINE-PROTEIN KINASE SD1-8"/>
    <property type="match status" value="1"/>
</dbReference>
<dbReference type="EMBL" id="PNBA02000019">
    <property type="protein sequence ID" value="KAG6391430.1"/>
    <property type="molecule type" value="Genomic_DNA"/>
</dbReference>
<accession>A0A8X8WB94</accession>
<evidence type="ECO:0000256" key="12">
    <source>
        <dbReference type="SAM" id="MobiDB-lite"/>
    </source>
</evidence>
<keyword evidence="5" id="KW-0547">Nucleotide-binding</keyword>
<evidence type="ECO:0000313" key="15">
    <source>
        <dbReference type="EMBL" id="KAG6391430.1"/>
    </source>
</evidence>
<dbReference type="Pfam" id="PF07714">
    <property type="entry name" value="PK_Tyr_Ser-Thr"/>
    <property type="match status" value="1"/>
</dbReference>
<evidence type="ECO:0000256" key="13">
    <source>
        <dbReference type="SAM" id="Phobius"/>
    </source>
</evidence>
<sequence>MVYSNLTKKSKNTDPRNFQTHHDEDSQQGFIPQINFGMDMYHTLSQHHQTSFLHRHSETRRPSQLDSPNGLFTLRFYTPEAYPLSNNTYIAVVFNRGQGAPVDHKAVWIANRDHPVFTNSTPLLTLGTRGDRSHPRMKLSANTRITSWLTPSNPAPGPFTLEWDPSQGELVIRRGGMAYWRSGRLVDYDSNYFENVKIFENFYRRPDPYNFNYNLTSEGDYFMYTVIHNRWTMDSRKVTSGWLLDETGNITTIDRPMVLVMASVCYGYNSGDDLYDKGCELWEQPKCLKRRQVVDLRSGYFTSNSPPVPTTTNTNAGLSLSDCRDACWKWDNCECAGYQGGEGYGCSYWIGRDLKWEQDFSGNAPKIYVIQSSPKAKEKYIGIILGVVSAVVLLILALVLLIMRNRKVKREEELHELLTLDGYTGSYELDNRGANGHQLKLFTYASIISATNNFSSNNKLGEGGFGPVYKGRTGDGQDIAVKLLSRKSGQGLLEFKNELILISELQHVNLVKLIGFCIHKEDKMIIYDYMPNKSLDCFLFSPSGREQLDWEKRFNIIEGTAQGLLYLHKHSRLRIIHRDMKPNNILLDHNMTPKISDFGLARIFKEDTSEVNTNRRVGTYGYMAPEYAMQGIFSVKSDVYSYGVLVLEIVSGRKNNSFHDIEGPLSIVEYAWELWRKDDALQLMDPMLKESCVLEQLRKCIHIGLLCVENHAVDRPTIEDVLFMLKNETATLPMPKNPSFITRNSVFQQVDKATPQQSSDNQVTLSQLSGR</sequence>
<evidence type="ECO:0000256" key="9">
    <source>
        <dbReference type="ARBA" id="ARBA00023180"/>
    </source>
</evidence>
<keyword evidence="2" id="KW-0723">Serine/threonine-protein kinase</keyword>
<dbReference type="PROSITE" id="PS50011">
    <property type="entry name" value="PROTEIN_KINASE_DOM"/>
    <property type="match status" value="1"/>
</dbReference>
<dbReference type="InterPro" id="IPR000719">
    <property type="entry name" value="Prot_kinase_dom"/>
</dbReference>
<dbReference type="InterPro" id="IPR024171">
    <property type="entry name" value="SRK-like_kinase"/>
</dbReference>
<dbReference type="GO" id="GO:0005524">
    <property type="term" value="F:ATP binding"/>
    <property type="evidence" value="ECO:0007669"/>
    <property type="project" value="UniProtKB-KW"/>
</dbReference>
<evidence type="ECO:0000256" key="5">
    <source>
        <dbReference type="ARBA" id="ARBA00022741"/>
    </source>
</evidence>
<evidence type="ECO:0000256" key="7">
    <source>
        <dbReference type="ARBA" id="ARBA00022840"/>
    </source>
</evidence>
<evidence type="ECO:0000256" key="4">
    <source>
        <dbReference type="ARBA" id="ARBA00022729"/>
    </source>
</evidence>
<organism evidence="15">
    <name type="scientific">Salvia splendens</name>
    <name type="common">Scarlet sage</name>
    <dbReference type="NCBI Taxonomy" id="180675"/>
    <lineage>
        <taxon>Eukaryota</taxon>
        <taxon>Viridiplantae</taxon>
        <taxon>Streptophyta</taxon>
        <taxon>Embryophyta</taxon>
        <taxon>Tracheophyta</taxon>
        <taxon>Spermatophyta</taxon>
        <taxon>Magnoliopsida</taxon>
        <taxon>eudicotyledons</taxon>
        <taxon>Gunneridae</taxon>
        <taxon>Pentapetalae</taxon>
        <taxon>asterids</taxon>
        <taxon>lamiids</taxon>
        <taxon>Lamiales</taxon>
        <taxon>Lamiaceae</taxon>
        <taxon>Nepetoideae</taxon>
        <taxon>Mentheae</taxon>
        <taxon>Salviinae</taxon>
        <taxon>Salvia</taxon>
        <taxon>Salvia subgen. Calosphace</taxon>
        <taxon>core Calosphace</taxon>
    </lineage>
</organism>
<dbReference type="Proteomes" id="UP000298416">
    <property type="component" value="Unassembled WGS sequence"/>
</dbReference>
<dbReference type="Gene3D" id="1.10.510.10">
    <property type="entry name" value="Transferase(Phosphotransferase) domain 1"/>
    <property type="match status" value="1"/>
</dbReference>
<feature type="transmembrane region" description="Helical" evidence="13">
    <location>
        <begin position="380"/>
        <end position="402"/>
    </location>
</feature>
<evidence type="ECO:0000256" key="10">
    <source>
        <dbReference type="ARBA" id="ARBA00047899"/>
    </source>
</evidence>
<reference evidence="15" key="2">
    <citation type="submission" date="2020-08" db="EMBL/GenBank/DDBJ databases">
        <title>Plant Genome Project.</title>
        <authorList>
            <person name="Zhang R.-G."/>
        </authorList>
    </citation>
    <scope>NUCLEOTIDE SEQUENCE</scope>
    <source>
        <strain evidence="15">Huo1</strain>
        <tissue evidence="15">Leaf</tissue>
    </source>
</reference>
<dbReference type="SUPFAM" id="SSF56112">
    <property type="entry name" value="Protein kinase-like (PK-like)"/>
    <property type="match status" value="1"/>
</dbReference>
<dbReference type="EC" id="2.7.11.1" evidence="1"/>
<proteinExistence type="predicted"/>
<dbReference type="PANTHER" id="PTHR27002:SF1082">
    <property type="entry name" value="OS06G0693000 PROTEIN"/>
    <property type="match status" value="1"/>
</dbReference>
<keyword evidence="13" id="KW-0472">Membrane</keyword>
<keyword evidence="7" id="KW-0067">ATP-binding</keyword>
<keyword evidence="8" id="KW-1015">Disulfide bond</keyword>
<dbReference type="GO" id="GO:0004674">
    <property type="term" value="F:protein serine/threonine kinase activity"/>
    <property type="evidence" value="ECO:0007669"/>
    <property type="project" value="UniProtKB-KW"/>
</dbReference>
<dbReference type="FunFam" id="3.30.200.20:FF:000951">
    <property type="entry name" value="Uncharacterized protein"/>
    <property type="match status" value="1"/>
</dbReference>
<keyword evidence="9" id="KW-0325">Glycoprotein</keyword>
<keyword evidence="16" id="KW-1185">Reference proteome</keyword>
<gene>
    <name evidence="15" type="ORF">SASPL_149184</name>
</gene>
<dbReference type="AlphaFoldDB" id="A0A8X8WB94"/>
<evidence type="ECO:0000256" key="11">
    <source>
        <dbReference type="ARBA" id="ARBA00048679"/>
    </source>
</evidence>
<dbReference type="FunFam" id="1.10.510.10:FF:000060">
    <property type="entry name" value="G-type lectin S-receptor-like serine/threonine-protein kinase"/>
    <property type="match status" value="1"/>
</dbReference>
<dbReference type="InterPro" id="IPR001245">
    <property type="entry name" value="Ser-Thr/Tyr_kinase_cat_dom"/>
</dbReference>
<keyword evidence="13" id="KW-0812">Transmembrane</keyword>
<dbReference type="SMART" id="SM00220">
    <property type="entry name" value="S_TKc"/>
    <property type="match status" value="1"/>
</dbReference>
<comment type="caution">
    <text evidence="15">The sequence shown here is derived from an EMBL/GenBank/DDBJ whole genome shotgun (WGS) entry which is preliminary data.</text>
</comment>
<evidence type="ECO:0000256" key="2">
    <source>
        <dbReference type="ARBA" id="ARBA00022527"/>
    </source>
</evidence>
<evidence type="ECO:0000256" key="6">
    <source>
        <dbReference type="ARBA" id="ARBA00022777"/>
    </source>
</evidence>
<evidence type="ECO:0000256" key="3">
    <source>
        <dbReference type="ARBA" id="ARBA00022679"/>
    </source>
</evidence>
<evidence type="ECO:0000256" key="1">
    <source>
        <dbReference type="ARBA" id="ARBA00012513"/>
    </source>
</evidence>
<name>A0A8X8WB94_SALSN</name>
<keyword evidence="4" id="KW-0732">Signal</keyword>
<reference evidence="15" key="1">
    <citation type="submission" date="2018-01" db="EMBL/GenBank/DDBJ databases">
        <authorList>
            <person name="Mao J.F."/>
        </authorList>
    </citation>
    <scope>NUCLEOTIDE SEQUENCE</scope>
    <source>
        <strain evidence="15">Huo1</strain>
        <tissue evidence="15">Leaf</tissue>
    </source>
</reference>
<dbReference type="PIRSF" id="PIRSF000641">
    <property type="entry name" value="SRK"/>
    <property type="match status" value="1"/>
</dbReference>
<evidence type="ECO:0000313" key="16">
    <source>
        <dbReference type="Proteomes" id="UP000298416"/>
    </source>
</evidence>
<keyword evidence="13" id="KW-1133">Transmembrane helix</keyword>
<evidence type="ECO:0000259" key="14">
    <source>
        <dbReference type="PROSITE" id="PS50011"/>
    </source>
</evidence>
<dbReference type="CDD" id="cd14066">
    <property type="entry name" value="STKc_IRAK"/>
    <property type="match status" value="1"/>
</dbReference>
<dbReference type="PROSITE" id="PS00108">
    <property type="entry name" value="PROTEIN_KINASE_ST"/>
    <property type="match status" value="1"/>
</dbReference>
<comment type="catalytic activity">
    <reaction evidence="11">
        <text>L-seryl-[protein] + ATP = O-phospho-L-seryl-[protein] + ADP + H(+)</text>
        <dbReference type="Rhea" id="RHEA:17989"/>
        <dbReference type="Rhea" id="RHEA-COMP:9863"/>
        <dbReference type="Rhea" id="RHEA-COMP:11604"/>
        <dbReference type="ChEBI" id="CHEBI:15378"/>
        <dbReference type="ChEBI" id="CHEBI:29999"/>
        <dbReference type="ChEBI" id="CHEBI:30616"/>
        <dbReference type="ChEBI" id="CHEBI:83421"/>
        <dbReference type="ChEBI" id="CHEBI:456216"/>
        <dbReference type="EC" id="2.7.11.1"/>
    </reaction>
</comment>
<keyword evidence="6" id="KW-0418">Kinase</keyword>
<dbReference type="InterPro" id="IPR011009">
    <property type="entry name" value="Kinase-like_dom_sf"/>
</dbReference>
<feature type="region of interest" description="Disordered" evidence="12">
    <location>
        <begin position="1"/>
        <end position="27"/>
    </location>
</feature>